<dbReference type="EMBL" id="PVTP01000004">
    <property type="protein sequence ID" value="PRY78094.1"/>
    <property type="molecule type" value="Genomic_DNA"/>
</dbReference>
<evidence type="ECO:0000313" key="1">
    <source>
        <dbReference type="EMBL" id="PRY78094.1"/>
    </source>
</evidence>
<organism evidence="1 2">
    <name type="scientific">Yoonia maritima</name>
    <dbReference type="NCBI Taxonomy" id="1435347"/>
    <lineage>
        <taxon>Bacteria</taxon>
        <taxon>Pseudomonadati</taxon>
        <taxon>Pseudomonadota</taxon>
        <taxon>Alphaproteobacteria</taxon>
        <taxon>Rhodobacterales</taxon>
        <taxon>Paracoccaceae</taxon>
        <taxon>Yoonia</taxon>
    </lineage>
</organism>
<keyword evidence="2" id="KW-1185">Reference proteome</keyword>
<evidence type="ECO:0000313" key="2">
    <source>
        <dbReference type="Proteomes" id="UP000238007"/>
    </source>
</evidence>
<protein>
    <submittedName>
        <fullName evidence="1">Uncharacterized protein</fullName>
    </submittedName>
</protein>
<name>A0A2T0VZZ9_9RHOB</name>
<dbReference type="AlphaFoldDB" id="A0A2T0VZZ9"/>
<comment type="caution">
    <text evidence="1">The sequence shown here is derived from an EMBL/GenBank/DDBJ whole genome shotgun (WGS) entry which is preliminary data.</text>
</comment>
<reference evidence="1 2" key="1">
    <citation type="submission" date="2018-03" db="EMBL/GenBank/DDBJ databases">
        <title>Genomic Encyclopedia of Archaeal and Bacterial Type Strains, Phase II (KMG-II): from individual species to whole genera.</title>
        <authorList>
            <person name="Goeker M."/>
        </authorList>
    </citation>
    <scope>NUCLEOTIDE SEQUENCE [LARGE SCALE GENOMIC DNA]</scope>
    <source>
        <strain evidence="1 2">DSM 101533</strain>
    </source>
</reference>
<proteinExistence type="predicted"/>
<accession>A0A2T0VZZ9</accession>
<dbReference type="Proteomes" id="UP000238007">
    <property type="component" value="Unassembled WGS sequence"/>
</dbReference>
<gene>
    <name evidence="1" type="ORF">CLV80_10456</name>
</gene>
<sequence>MLPSWIIEPIDILEYSPFGLTSGFPAVPPDWLILDGFEERFHDGIVVTITLGAAKLWLMPSDLLSTLQCHIIG</sequence>